<evidence type="ECO:0000256" key="1">
    <source>
        <dbReference type="SAM" id="MobiDB-lite"/>
    </source>
</evidence>
<dbReference type="EMBL" id="VSWD01000008">
    <property type="protein sequence ID" value="KAK3094378.1"/>
    <property type="molecule type" value="Genomic_DNA"/>
</dbReference>
<reference evidence="2" key="1">
    <citation type="submission" date="2019-08" db="EMBL/GenBank/DDBJ databases">
        <title>The improved chromosome-level genome for the pearl oyster Pinctada fucata martensii using PacBio sequencing and Hi-C.</title>
        <authorList>
            <person name="Zheng Z."/>
        </authorList>
    </citation>
    <scope>NUCLEOTIDE SEQUENCE</scope>
    <source>
        <strain evidence="2">ZZ-2019</strain>
        <tissue evidence="2">Adductor muscle</tissue>
    </source>
</reference>
<dbReference type="AlphaFoldDB" id="A0AA88XYL2"/>
<evidence type="ECO:0000313" key="3">
    <source>
        <dbReference type="Proteomes" id="UP001186944"/>
    </source>
</evidence>
<comment type="caution">
    <text evidence="2">The sequence shown here is derived from an EMBL/GenBank/DDBJ whole genome shotgun (WGS) entry which is preliminary data.</text>
</comment>
<feature type="region of interest" description="Disordered" evidence="1">
    <location>
        <begin position="137"/>
        <end position="167"/>
    </location>
</feature>
<accession>A0AA88XYL2</accession>
<feature type="non-terminal residue" evidence="2">
    <location>
        <position position="1"/>
    </location>
</feature>
<proteinExistence type="predicted"/>
<gene>
    <name evidence="2" type="ORF">FSP39_000970</name>
</gene>
<evidence type="ECO:0000313" key="2">
    <source>
        <dbReference type="EMBL" id="KAK3094378.1"/>
    </source>
</evidence>
<organism evidence="2 3">
    <name type="scientific">Pinctada imbricata</name>
    <name type="common">Atlantic pearl-oyster</name>
    <name type="synonym">Pinctada martensii</name>
    <dbReference type="NCBI Taxonomy" id="66713"/>
    <lineage>
        <taxon>Eukaryota</taxon>
        <taxon>Metazoa</taxon>
        <taxon>Spiralia</taxon>
        <taxon>Lophotrochozoa</taxon>
        <taxon>Mollusca</taxon>
        <taxon>Bivalvia</taxon>
        <taxon>Autobranchia</taxon>
        <taxon>Pteriomorphia</taxon>
        <taxon>Pterioida</taxon>
        <taxon>Pterioidea</taxon>
        <taxon>Pteriidae</taxon>
        <taxon>Pinctada</taxon>
    </lineage>
</organism>
<dbReference type="Proteomes" id="UP001186944">
    <property type="component" value="Unassembled WGS sequence"/>
</dbReference>
<keyword evidence="3" id="KW-1185">Reference proteome</keyword>
<name>A0AA88XYL2_PINIB</name>
<protein>
    <submittedName>
        <fullName evidence="2">Uncharacterized protein</fullName>
    </submittedName>
</protein>
<sequence>HIWAFGSYLDSSLASFKSELIESQDAKVQDISLKLKKDVSSTLKSGGNRIQFDFNEDLLSDLDKLSKRLTRRKDENSQEFVTKISEKKIGKRNKLIRIADSYPAGWATVKQYDSSEIASDSDDEKKLRQAENRALRSIKEKRRKPYDRIRGNNSNHSPSVAAGSAQQLHGFRYQTSF</sequence>